<keyword evidence="1" id="KW-0472">Membrane</keyword>
<dbReference type="EMBL" id="PISD01000077">
    <property type="protein sequence ID" value="PKG26113.1"/>
    <property type="molecule type" value="Genomic_DNA"/>
</dbReference>
<proteinExistence type="predicted"/>
<keyword evidence="3" id="KW-1185">Reference proteome</keyword>
<dbReference type="RefSeq" id="WP_066197740.1">
    <property type="nucleotide sequence ID" value="NZ_JAFDQP010000004.1"/>
</dbReference>
<dbReference type="InterPro" id="IPR011737">
    <property type="entry name" value="CHP02206_TP0381"/>
</dbReference>
<evidence type="ECO:0000313" key="3">
    <source>
        <dbReference type="Proteomes" id="UP000233343"/>
    </source>
</evidence>
<dbReference type="Pfam" id="PF14808">
    <property type="entry name" value="TMEM164"/>
    <property type="match status" value="1"/>
</dbReference>
<keyword evidence="1" id="KW-1133">Transmembrane helix</keyword>
<feature type="transmembrane region" description="Helical" evidence="1">
    <location>
        <begin position="47"/>
        <end position="69"/>
    </location>
</feature>
<gene>
    <name evidence="2" type="ORF">CWS20_25680</name>
</gene>
<feature type="transmembrane region" description="Helical" evidence="1">
    <location>
        <begin position="132"/>
        <end position="151"/>
    </location>
</feature>
<sequence>MISFNHQYEEYPFIIFSFSHFIMIGLFLCGIIFIYKCRISLRSFHTEIRYFLFTVLFVLELLYHIWLYTGGAWDIAFALPLHLCSVSLILCLVLLMTGSEKVFQMVYFIGVIGATMAIFTPELFLGFPHFRYYQFFITHMLIIWICLYYVFVKQYRPTIKGMLLSFIFLNVCSFLAMMVNKCTGGNYMFLSYKPVNGSILDYLGPYPIYIAALEVVALILFTLILVPFLIRRE</sequence>
<evidence type="ECO:0000313" key="2">
    <source>
        <dbReference type="EMBL" id="PKG26113.1"/>
    </source>
</evidence>
<feature type="transmembrane region" description="Helical" evidence="1">
    <location>
        <begin position="163"/>
        <end position="188"/>
    </location>
</feature>
<evidence type="ECO:0000256" key="1">
    <source>
        <dbReference type="SAM" id="Phobius"/>
    </source>
</evidence>
<keyword evidence="1" id="KW-0812">Transmembrane</keyword>
<dbReference type="Proteomes" id="UP000233343">
    <property type="component" value="Unassembled WGS sequence"/>
</dbReference>
<organism evidence="2 3">
    <name type="scientific">Cytobacillus horneckiae</name>
    <dbReference type="NCBI Taxonomy" id="549687"/>
    <lineage>
        <taxon>Bacteria</taxon>
        <taxon>Bacillati</taxon>
        <taxon>Bacillota</taxon>
        <taxon>Bacilli</taxon>
        <taxon>Bacillales</taxon>
        <taxon>Bacillaceae</taxon>
        <taxon>Cytobacillus</taxon>
    </lineage>
</organism>
<feature type="transmembrane region" description="Helical" evidence="1">
    <location>
        <begin position="102"/>
        <end position="120"/>
    </location>
</feature>
<feature type="transmembrane region" description="Helical" evidence="1">
    <location>
        <begin position="208"/>
        <end position="230"/>
    </location>
</feature>
<dbReference type="NCBIfam" id="TIGR02206">
    <property type="entry name" value="intg_mem_TP0381"/>
    <property type="match status" value="1"/>
</dbReference>
<reference evidence="2 3" key="1">
    <citation type="journal article" date="2010" name="Int. J. Syst. Evol. Microbiol.">
        <title>Bacillus horneckiae sp. nov., isolated from a spacecraft-assembly clean room.</title>
        <authorList>
            <person name="Vaishampayan P."/>
            <person name="Probst A."/>
            <person name="Krishnamurthi S."/>
            <person name="Ghosh S."/>
            <person name="Osman S."/>
            <person name="McDowall A."/>
            <person name="Ruckmani A."/>
            <person name="Mayilraj S."/>
            <person name="Venkateswaran K."/>
        </authorList>
    </citation>
    <scope>NUCLEOTIDE SEQUENCE [LARGE SCALE GENOMIC DNA]</scope>
    <source>
        <strain evidence="3">1PO1SC</strain>
    </source>
</reference>
<accession>A0A2N0Z9C0</accession>
<name>A0A2N0Z9C0_9BACI</name>
<comment type="caution">
    <text evidence="2">The sequence shown here is derived from an EMBL/GenBank/DDBJ whole genome shotgun (WGS) entry which is preliminary data.</text>
</comment>
<feature type="transmembrane region" description="Helical" evidence="1">
    <location>
        <begin position="75"/>
        <end position="95"/>
    </location>
</feature>
<dbReference type="AlphaFoldDB" id="A0A2N0Z9C0"/>
<protein>
    <submittedName>
        <fullName evidence="2">TIGR02206 family membrane protein</fullName>
    </submittedName>
</protein>
<feature type="transmembrane region" description="Helical" evidence="1">
    <location>
        <begin position="12"/>
        <end position="35"/>
    </location>
</feature>